<evidence type="ECO:0000256" key="2">
    <source>
        <dbReference type="ARBA" id="ARBA00023125"/>
    </source>
</evidence>
<dbReference type="GO" id="GO:0043565">
    <property type="term" value="F:sequence-specific DNA binding"/>
    <property type="evidence" value="ECO:0007669"/>
    <property type="project" value="InterPro"/>
</dbReference>
<sequence>MAAILGAGDLSDCTQHKASGKLARILLQYRHARRDITDWVEGLQRSIDYIEDHITETIDYNMAAAQSFSSSYHFQRVFSILCGFTLGEYIRNRRLSLAGAELAAGEAKVIDIALKYGYESPDSFARAFQKFHGILPSQARSNGSRLKSFSRLVLKFSLEGGNVMSYRMEKKAEMVFTGYKRRFTGTPADREEQEDNFYRSTRTNQYILKGLAHDCDTGYNIMTGYDDEGYDFYIASLLDPWSTGHLSEELGAADAKRFEKITVPEATYLICETEKARYPTKLFAELRKKAVSEWLPSSGYELANAPEISVYHWFYRRGEPQVNNARYIELWLPIVKRD</sequence>
<name>A0A9D1FXN6_9FIRM</name>
<dbReference type="InterPro" id="IPR020449">
    <property type="entry name" value="Tscrpt_reg_AraC-type_HTH"/>
</dbReference>
<dbReference type="GO" id="GO:0003700">
    <property type="term" value="F:DNA-binding transcription factor activity"/>
    <property type="evidence" value="ECO:0007669"/>
    <property type="project" value="InterPro"/>
</dbReference>
<accession>A0A9D1FXN6</accession>
<dbReference type="InterPro" id="IPR029441">
    <property type="entry name" value="Cass2"/>
</dbReference>
<dbReference type="Proteomes" id="UP000824140">
    <property type="component" value="Unassembled WGS sequence"/>
</dbReference>
<dbReference type="SMART" id="SM00342">
    <property type="entry name" value="HTH_ARAC"/>
    <property type="match status" value="1"/>
</dbReference>
<gene>
    <name evidence="5" type="ORF">IAA84_00395</name>
</gene>
<dbReference type="SUPFAM" id="SSF46689">
    <property type="entry name" value="Homeodomain-like"/>
    <property type="match status" value="2"/>
</dbReference>
<dbReference type="PROSITE" id="PS01124">
    <property type="entry name" value="HTH_ARAC_FAMILY_2"/>
    <property type="match status" value="1"/>
</dbReference>
<feature type="domain" description="HTH araC/xylS-type" evidence="4">
    <location>
        <begin position="44"/>
        <end position="142"/>
    </location>
</feature>
<keyword evidence="2" id="KW-0238">DNA-binding</keyword>
<evidence type="ECO:0000259" key="4">
    <source>
        <dbReference type="PROSITE" id="PS01124"/>
    </source>
</evidence>
<dbReference type="Pfam" id="PF14526">
    <property type="entry name" value="Cass2"/>
    <property type="match status" value="1"/>
</dbReference>
<dbReference type="Gene3D" id="1.10.10.60">
    <property type="entry name" value="Homeodomain-like"/>
    <property type="match status" value="2"/>
</dbReference>
<dbReference type="Pfam" id="PF12833">
    <property type="entry name" value="HTH_18"/>
    <property type="match status" value="1"/>
</dbReference>
<keyword evidence="1" id="KW-0805">Transcription regulation</keyword>
<dbReference type="AlphaFoldDB" id="A0A9D1FXN6"/>
<keyword evidence="3" id="KW-0804">Transcription</keyword>
<dbReference type="PRINTS" id="PR00032">
    <property type="entry name" value="HTHARAC"/>
</dbReference>
<dbReference type="SUPFAM" id="SSF55136">
    <property type="entry name" value="Probable bacterial effector-binding domain"/>
    <property type="match status" value="1"/>
</dbReference>
<dbReference type="InterPro" id="IPR011256">
    <property type="entry name" value="Reg_factor_effector_dom_sf"/>
</dbReference>
<dbReference type="Gene3D" id="3.20.80.10">
    <property type="entry name" value="Regulatory factor, effector binding domain"/>
    <property type="match status" value="1"/>
</dbReference>
<evidence type="ECO:0000313" key="6">
    <source>
        <dbReference type="Proteomes" id="UP000824140"/>
    </source>
</evidence>
<evidence type="ECO:0000256" key="3">
    <source>
        <dbReference type="ARBA" id="ARBA00023163"/>
    </source>
</evidence>
<dbReference type="InterPro" id="IPR009057">
    <property type="entry name" value="Homeodomain-like_sf"/>
</dbReference>
<dbReference type="InterPro" id="IPR018060">
    <property type="entry name" value="HTH_AraC"/>
</dbReference>
<evidence type="ECO:0000313" key="5">
    <source>
        <dbReference type="EMBL" id="HIS91458.1"/>
    </source>
</evidence>
<comment type="caution">
    <text evidence="5">The sequence shown here is derived from an EMBL/GenBank/DDBJ whole genome shotgun (WGS) entry which is preliminary data.</text>
</comment>
<dbReference type="InterPro" id="IPR050959">
    <property type="entry name" value="MarA-like"/>
</dbReference>
<proteinExistence type="predicted"/>
<dbReference type="PANTHER" id="PTHR47504">
    <property type="entry name" value="RIGHT ORIGIN-BINDING PROTEIN"/>
    <property type="match status" value="1"/>
</dbReference>
<organism evidence="5 6">
    <name type="scientific">Candidatus Alectryocaccomicrobium excrementavium</name>
    <dbReference type="NCBI Taxonomy" id="2840668"/>
    <lineage>
        <taxon>Bacteria</taxon>
        <taxon>Bacillati</taxon>
        <taxon>Bacillota</taxon>
        <taxon>Clostridia</taxon>
        <taxon>Candidatus Alectryocaccomicrobium</taxon>
    </lineage>
</organism>
<reference evidence="5" key="2">
    <citation type="journal article" date="2021" name="PeerJ">
        <title>Extensive microbial diversity within the chicken gut microbiome revealed by metagenomics and culture.</title>
        <authorList>
            <person name="Gilroy R."/>
            <person name="Ravi A."/>
            <person name="Getino M."/>
            <person name="Pursley I."/>
            <person name="Horton D.L."/>
            <person name="Alikhan N.F."/>
            <person name="Baker D."/>
            <person name="Gharbi K."/>
            <person name="Hall N."/>
            <person name="Watson M."/>
            <person name="Adriaenssens E.M."/>
            <person name="Foster-Nyarko E."/>
            <person name="Jarju S."/>
            <person name="Secka A."/>
            <person name="Antonio M."/>
            <person name="Oren A."/>
            <person name="Chaudhuri R.R."/>
            <person name="La Ragione R."/>
            <person name="Hildebrand F."/>
            <person name="Pallen M.J."/>
        </authorList>
    </citation>
    <scope>NUCLEOTIDE SEQUENCE</scope>
    <source>
        <strain evidence="5">13766</strain>
    </source>
</reference>
<dbReference type="EMBL" id="DVJN01000008">
    <property type="protein sequence ID" value="HIS91458.1"/>
    <property type="molecule type" value="Genomic_DNA"/>
</dbReference>
<dbReference type="PANTHER" id="PTHR47504:SF5">
    <property type="entry name" value="RIGHT ORIGIN-BINDING PROTEIN"/>
    <property type="match status" value="1"/>
</dbReference>
<evidence type="ECO:0000256" key="1">
    <source>
        <dbReference type="ARBA" id="ARBA00023015"/>
    </source>
</evidence>
<protein>
    <submittedName>
        <fullName evidence="5">AraC family transcriptional regulator</fullName>
    </submittedName>
</protein>
<reference evidence="5" key="1">
    <citation type="submission" date="2020-10" db="EMBL/GenBank/DDBJ databases">
        <authorList>
            <person name="Gilroy R."/>
        </authorList>
    </citation>
    <scope>NUCLEOTIDE SEQUENCE</scope>
    <source>
        <strain evidence="5">13766</strain>
    </source>
</reference>